<reference evidence="1 2" key="1">
    <citation type="submission" date="2012-10" db="EMBL/GenBank/DDBJ databases">
        <title>The draft sequence of the Mycobacterium pheli genome.</title>
        <authorList>
            <person name="Pettersson B.M.F."/>
            <person name="Das S."/>
            <person name="Dasgupta S."/>
            <person name="Bhattacharya A."/>
            <person name="Kirsebom L.A."/>
        </authorList>
    </citation>
    <scope>NUCLEOTIDE SEQUENCE [LARGE SCALE GENOMIC DNA]</scope>
    <source>
        <strain evidence="1 2">CCUG 21000</strain>
    </source>
</reference>
<dbReference type="Proteomes" id="UP000325690">
    <property type="component" value="Unassembled WGS sequence"/>
</dbReference>
<dbReference type="SUPFAM" id="SSF51197">
    <property type="entry name" value="Clavaminate synthase-like"/>
    <property type="match status" value="1"/>
</dbReference>
<proteinExistence type="predicted"/>
<accession>A0A5N5UQ41</accession>
<evidence type="ECO:0000313" key="2">
    <source>
        <dbReference type="Proteomes" id="UP000325690"/>
    </source>
</evidence>
<evidence type="ECO:0008006" key="3">
    <source>
        <dbReference type="Google" id="ProtNLM"/>
    </source>
</evidence>
<comment type="caution">
    <text evidence="1">The sequence shown here is derived from an EMBL/GenBank/DDBJ whole genome shotgun (WGS) entry which is preliminary data.</text>
</comment>
<sequence>MAGTMSFDGLDRTAEGIAEQLKTVGAACLPGVISEEWLAAARDGVATYLPMAPGDELEIQGAPATEHAFVRQFIDDPRVRSLMRAVAEHGYPRVAGQPDYIEPIIRVIVGDGTEADPLWFHYDRSVVTMVVPIIIPRGRPRFSGELILCPNRRRFRRWVVTNIVEKAIAQNDFYRRRFQKRLDFDRDTAVIPLQPGNAYLFSGYRTFHATFPCEREALRATLVVMFGAVHGRHPLLRAAQWLRHPFEAHRPESPVPQLTATAGE</sequence>
<keyword evidence="2" id="KW-1185">Reference proteome</keyword>
<name>A0A5N5UQ41_MYCPH</name>
<dbReference type="AlphaFoldDB" id="A0A5N5UQ41"/>
<gene>
    <name evidence="1" type="ORF">MPHL21000_23330</name>
</gene>
<organism evidence="1 2">
    <name type="scientific">Mycolicibacterium phlei DSM 43239 = CCUG 21000</name>
    <dbReference type="NCBI Taxonomy" id="1226750"/>
    <lineage>
        <taxon>Bacteria</taxon>
        <taxon>Bacillati</taxon>
        <taxon>Actinomycetota</taxon>
        <taxon>Actinomycetes</taxon>
        <taxon>Mycobacteriales</taxon>
        <taxon>Mycobacteriaceae</taxon>
        <taxon>Mycolicibacterium</taxon>
    </lineage>
</organism>
<evidence type="ECO:0000313" key="1">
    <source>
        <dbReference type="EMBL" id="KAB7751711.1"/>
    </source>
</evidence>
<dbReference type="EMBL" id="ANBP01000054">
    <property type="protein sequence ID" value="KAB7751711.1"/>
    <property type="molecule type" value="Genomic_DNA"/>
</dbReference>
<dbReference type="Gene3D" id="2.60.120.620">
    <property type="entry name" value="q2cbj1_9rhob like domain"/>
    <property type="match status" value="1"/>
</dbReference>
<protein>
    <recommendedName>
        <fullName evidence="3">Phytanoyl-CoA dioxygenase</fullName>
    </recommendedName>
</protein>